<dbReference type="EMBL" id="JARBHB010000017">
    <property type="protein sequence ID" value="KAJ8866021.1"/>
    <property type="molecule type" value="Genomic_DNA"/>
</dbReference>
<reference evidence="2 3" key="1">
    <citation type="submission" date="2023-02" db="EMBL/GenBank/DDBJ databases">
        <title>LHISI_Scaffold_Assembly.</title>
        <authorList>
            <person name="Stuart O.P."/>
            <person name="Cleave R."/>
            <person name="Magrath M.J.L."/>
            <person name="Mikheyev A.S."/>
        </authorList>
    </citation>
    <scope>NUCLEOTIDE SEQUENCE [LARGE SCALE GENOMIC DNA]</scope>
    <source>
        <strain evidence="2">Daus_M_001</strain>
        <tissue evidence="2">Leg muscle</tissue>
    </source>
</reference>
<sequence>MVNSSALCKIDGATGLITLFMRRPTFTVVRDCRNFPFGRVRQSSRAFHEAVASQFSPRQNILAMARKHCTQVRRLALRGDGALVARVIVDRIAVLQKLRKNMAPCPHSSGVGWPTFSRRVAGSRPGASDTADFQFACGTVNLPAGRPEGRAVSGRLRANPLRLLGRKIMQGYMHRDKEGLGSHGLHFGGMTTSLSVLRDSLNHEEQGKNRQERRKNPCNREMAQRSPDLSVLLCPTDTNVVASHVVVVCQLGGGGGARLRLKYYLLSRSLRLVGKQGAPWSPLKGVAAFGVLFPCKSVIGSLFTRACLVDVDTIPPWNTVCHEQPLATSGIAKSSELARFHCVVGLSAERAKFALLFKQQPAIASLSSLRKGVTKHLGSSQWRNDVDSSVYSAASFSTSRLPPGRSEFDFRAGQLPDFRTRESRQTMPLVGGFSRRSPLPLVHSGAAPYNLTSPSTPHQIIARLDEGAGNVEISGVRLLTSDQVEPGSIPGWVTRGFRVWESCWKIPLVGGFSWGSPVPPPPHLHSGAAPYSPQSPSLALNTPDVKSRPIS</sequence>
<keyword evidence="3" id="KW-1185">Reference proteome</keyword>
<evidence type="ECO:0000256" key="1">
    <source>
        <dbReference type="SAM" id="MobiDB-lite"/>
    </source>
</evidence>
<protein>
    <submittedName>
        <fullName evidence="2">Uncharacterized protein</fullName>
    </submittedName>
</protein>
<gene>
    <name evidence="2" type="ORF">PR048_033545</name>
</gene>
<feature type="region of interest" description="Disordered" evidence="1">
    <location>
        <begin position="202"/>
        <end position="221"/>
    </location>
</feature>
<dbReference type="Proteomes" id="UP001159363">
    <property type="component" value="Chromosome 16"/>
</dbReference>
<evidence type="ECO:0000313" key="2">
    <source>
        <dbReference type="EMBL" id="KAJ8866021.1"/>
    </source>
</evidence>
<evidence type="ECO:0000313" key="3">
    <source>
        <dbReference type="Proteomes" id="UP001159363"/>
    </source>
</evidence>
<accession>A0ABQ9G3E6</accession>
<feature type="region of interest" description="Disordered" evidence="1">
    <location>
        <begin position="523"/>
        <end position="551"/>
    </location>
</feature>
<proteinExistence type="predicted"/>
<organism evidence="2 3">
    <name type="scientific">Dryococelus australis</name>
    <dbReference type="NCBI Taxonomy" id="614101"/>
    <lineage>
        <taxon>Eukaryota</taxon>
        <taxon>Metazoa</taxon>
        <taxon>Ecdysozoa</taxon>
        <taxon>Arthropoda</taxon>
        <taxon>Hexapoda</taxon>
        <taxon>Insecta</taxon>
        <taxon>Pterygota</taxon>
        <taxon>Neoptera</taxon>
        <taxon>Polyneoptera</taxon>
        <taxon>Phasmatodea</taxon>
        <taxon>Verophasmatodea</taxon>
        <taxon>Anareolatae</taxon>
        <taxon>Phasmatidae</taxon>
        <taxon>Eurycanthinae</taxon>
        <taxon>Dryococelus</taxon>
    </lineage>
</organism>
<comment type="caution">
    <text evidence="2">The sequence shown here is derived from an EMBL/GenBank/DDBJ whole genome shotgun (WGS) entry which is preliminary data.</text>
</comment>
<name>A0ABQ9G3E6_9NEOP</name>